<dbReference type="EMBL" id="CP001958">
    <property type="protein sequence ID" value="ADG97127.1"/>
    <property type="molecule type" value="Genomic_DNA"/>
</dbReference>
<reference evidence="2 3" key="1">
    <citation type="journal article" date="2010" name="Stand. Genomic Sci.">
        <title>Complete genome sequence of Segniliparus rotundus type strain (CDC 1076).</title>
        <authorList>
            <person name="Sikorski J."/>
            <person name="Lapidus A."/>
            <person name="Copeland A."/>
            <person name="Misra M."/>
            <person name="Glavina Del Rio T."/>
            <person name="Nolan M."/>
            <person name="Lucas S."/>
            <person name="Chen F."/>
            <person name="Tice H."/>
            <person name="Cheng J.F."/>
            <person name="Jando M."/>
            <person name="Schneider S."/>
            <person name="Bruce D."/>
            <person name="Goodwin L."/>
            <person name="Pitluck S."/>
            <person name="Liolios K."/>
            <person name="Mikhailova N."/>
            <person name="Pati A."/>
            <person name="Ivanova N."/>
            <person name="Mavromatis K."/>
            <person name="Chen A."/>
            <person name="Palaniappan K."/>
            <person name="Chertkov O."/>
            <person name="Land M."/>
            <person name="Hauser L."/>
            <person name="Chang Y.J."/>
            <person name="Jeffries C.D."/>
            <person name="Brettin T."/>
            <person name="Detter J.C."/>
            <person name="Han C."/>
            <person name="Rohde M."/>
            <person name="Goker M."/>
            <person name="Bristow J."/>
            <person name="Eisen J.A."/>
            <person name="Markowitz V."/>
            <person name="Hugenholtz P."/>
            <person name="Kyrpides N.C."/>
            <person name="Klenk H.P."/>
        </authorList>
    </citation>
    <scope>NUCLEOTIDE SEQUENCE [LARGE SCALE GENOMIC DNA]</scope>
    <source>
        <strain evidence="3">ATCC BAA-972 / CDC 1076 / CIP 108378 / DSM 44985 / JCM 13578</strain>
    </source>
</reference>
<evidence type="ECO:0000313" key="2">
    <source>
        <dbReference type="EMBL" id="ADG97127.1"/>
    </source>
</evidence>
<name>D6ZCT5_SEGRD</name>
<keyword evidence="1" id="KW-1133">Transmembrane helix</keyword>
<dbReference type="KEGG" id="srt:Srot_0645"/>
<dbReference type="HOGENOM" id="CLU_2397911_0_0_11"/>
<proteinExistence type="predicted"/>
<gene>
    <name evidence="2" type="ordered locus">Srot_0645</name>
</gene>
<organism evidence="2 3">
    <name type="scientific">Segniliparus rotundus (strain ATCC BAA-972 / CDC 1076 / CIP 108378 / DSM 44985 / JCM 13578)</name>
    <dbReference type="NCBI Taxonomy" id="640132"/>
    <lineage>
        <taxon>Bacteria</taxon>
        <taxon>Bacillati</taxon>
        <taxon>Actinomycetota</taxon>
        <taxon>Actinomycetes</taxon>
        <taxon>Mycobacteriales</taxon>
        <taxon>Segniliparaceae</taxon>
        <taxon>Segniliparus</taxon>
    </lineage>
</organism>
<feature type="transmembrane region" description="Helical" evidence="1">
    <location>
        <begin position="44"/>
        <end position="65"/>
    </location>
</feature>
<keyword evidence="1" id="KW-0812">Transmembrane</keyword>
<accession>D6ZCT5</accession>
<evidence type="ECO:0000256" key="1">
    <source>
        <dbReference type="SAM" id="Phobius"/>
    </source>
</evidence>
<dbReference type="Proteomes" id="UP000002247">
    <property type="component" value="Chromosome"/>
</dbReference>
<dbReference type="AlphaFoldDB" id="D6ZCT5"/>
<feature type="transmembrane region" description="Helical" evidence="1">
    <location>
        <begin position="72"/>
        <end position="91"/>
    </location>
</feature>
<dbReference type="STRING" id="640132.Srot_0645"/>
<protein>
    <submittedName>
        <fullName evidence="2">Uncharacterized protein</fullName>
    </submittedName>
</protein>
<sequence>MPPTRFPAISWNAATWSVPAAVPVCVMAYSLIRYFMPHEAASQHPSLAIVCLLVAVTAVLLGVFGKNPRMRGIAVGIFFVPFVLSAIHWGLE</sequence>
<evidence type="ECO:0000313" key="3">
    <source>
        <dbReference type="Proteomes" id="UP000002247"/>
    </source>
</evidence>
<dbReference type="RefSeq" id="WP_013137583.1">
    <property type="nucleotide sequence ID" value="NC_014168.1"/>
</dbReference>
<keyword evidence="1" id="KW-0472">Membrane</keyword>
<feature type="transmembrane region" description="Helical" evidence="1">
    <location>
        <begin position="12"/>
        <end position="32"/>
    </location>
</feature>
<keyword evidence="3" id="KW-1185">Reference proteome</keyword>